<reference evidence="1" key="1">
    <citation type="journal article" date="2023" name="Science">
        <title>Genome structures resolve the early diversification of teleost fishes.</title>
        <authorList>
            <person name="Parey E."/>
            <person name="Louis A."/>
            <person name="Montfort J."/>
            <person name="Bouchez O."/>
            <person name="Roques C."/>
            <person name="Iampietro C."/>
            <person name="Lluch J."/>
            <person name="Castinel A."/>
            <person name="Donnadieu C."/>
            <person name="Desvignes T."/>
            <person name="Floi Bucao C."/>
            <person name="Jouanno E."/>
            <person name="Wen M."/>
            <person name="Mejri S."/>
            <person name="Dirks R."/>
            <person name="Jansen H."/>
            <person name="Henkel C."/>
            <person name="Chen W.J."/>
            <person name="Zahm M."/>
            <person name="Cabau C."/>
            <person name="Klopp C."/>
            <person name="Thompson A.W."/>
            <person name="Robinson-Rechavi M."/>
            <person name="Braasch I."/>
            <person name="Lecointre G."/>
            <person name="Bobe J."/>
            <person name="Postlethwait J.H."/>
            <person name="Berthelot C."/>
            <person name="Roest Crollius H."/>
            <person name="Guiguen Y."/>
        </authorList>
    </citation>
    <scope>NUCLEOTIDE SEQUENCE</scope>
    <source>
        <strain evidence="1">NC1722</strain>
    </source>
</reference>
<dbReference type="Proteomes" id="UP001221898">
    <property type="component" value="Unassembled WGS sequence"/>
</dbReference>
<accession>A0AAD7WM97</accession>
<dbReference type="EMBL" id="JAINUG010000072">
    <property type="protein sequence ID" value="KAJ8401249.1"/>
    <property type="molecule type" value="Genomic_DNA"/>
</dbReference>
<protein>
    <submittedName>
        <fullName evidence="1">Uncharacterized protein</fullName>
    </submittedName>
</protein>
<comment type="caution">
    <text evidence="1">The sequence shown here is derived from an EMBL/GenBank/DDBJ whole genome shotgun (WGS) entry which is preliminary data.</text>
</comment>
<sequence>MELKPGDNLETDKEVGADLNQCLNGLYRCLESLERISNKQLWQKISLRLISSLRLVSAAIKVQKWRWIAHTFRRGPQNITSQALDSGQAWVRHTSNVLVNTISSRAEDHPHVMARRKRGQPKTRAMDIFSTGPLCSFRSKED</sequence>
<gene>
    <name evidence="1" type="ORF">AAFF_G00388310</name>
</gene>
<keyword evidence="2" id="KW-1185">Reference proteome</keyword>
<organism evidence="1 2">
    <name type="scientific">Aldrovandia affinis</name>
    <dbReference type="NCBI Taxonomy" id="143900"/>
    <lineage>
        <taxon>Eukaryota</taxon>
        <taxon>Metazoa</taxon>
        <taxon>Chordata</taxon>
        <taxon>Craniata</taxon>
        <taxon>Vertebrata</taxon>
        <taxon>Euteleostomi</taxon>
        <taxon>Actinopterygii</taxon>
        <taxon>Neopterygii</taxon>
        <taxon>Teleostei</taxon>
        <taxon>Notacanthiformes</taxon>
        <taxon>Halosauridae</taxon>
        <taxon>Aldrovandia</taxon>
    </lineage>
</organism>
<evidence type="ECO:0000313" key="2">
    <source>
        <dbReference type="Proteomes" id="UP001221898"/>
    </source>
</evidence>
<dbReference type="AlphaFoldDB" id="A0AAD7WM97"/>
<evidence type="ECO:0000313" key="1">
    <source>
        <dbReference type="EMBL" id="KAJ8401249.1"/>
    </source>
</evidence>
<name>A0AAD7WM97_9TELE</name>
<proteinExistence type="predicted"/>